<accession>A0ACC3MRM9</accession>
<keyword evidence="2" id="KW-1185">Reference proteome</keyword>
<organism evidence="1 2">
    <name type="scientific">Vermiconidia calcicola</name>
    <dbReference type="NCBI Taxonomy" id="1690605"/>
    <lineage>
        <taxon>Eukaryota</taxon>
        <taxon>Fungi</taxon>
        <taxon>Dikarya</taxon>
        <taxon>Ascomycota</taxon>
        <taxon>Pezizomycotina</taxon>
        <taxon>Dothideomycetes</taxon>
        <taxon>Dothideomycetidae</taxon>
        <taxon>Mycosphaerellales</taxon>
        <taxon>Extremaceae</taxon>
        <taxon>Vermiconidia</taxon>
    </lineage>
</organism>
<reference evidence="1" key="1">
    <citation type="submission" date="2023-07" db="EMBL/GenBank/DDBJ databases">
        <title>Black Yeasts Isolated from many extreme environments.</title>
        <authorList>
            <person name="Coleine C."/>
            <person name="Stajich J.E."/>
            <person name="Selbmann L."/>
        </authorList>
    </citation>
    <scope>NUCLEOTIDE SEQUENCE</scope>
    <source>
        <strain evidence="1">CCFEE 5714</strain>
    </source>
</reference>
<proteinExistence type="predicted"/>
<comment type="caution">
    <text evidence="1">The sequence shown here is derived from an EMBL/GenBank/DDBJ whole genome shotgun (WGS) entry which is preliminary data.</text>
</comment>
<evidence type="ECO:0000313" key="1">
    <source>
        <dbReference type="EMBL" id="KAK3702146.1"/>
    </source>
</evidence>
<gene>
    <name evidence="1" type="ORF">LTR37_015121</name>
</gene>
<protein>
    <submittedName>
        <fullName evidence="1">Uncharacterized protein</fullName>
    </submittedName>
</protein>
<name>A0ACC3MRM9_9PEZI</name>
<evidence type="ECO:0000313" key="2">
    <source>
        <dbReference type="Proteomes" id="UP001281147"/>
    </source>
</evidence>
<dbReference type="Proteomes" id="UP001281147">
    <property type="component" value="Unassembled WGS sequence"/>
</dbReference>
<sequence>MPPTTAQNDDYVVSLLLRDAEANEKRYLTNSLGSSLRSRSKPGNAPKPNTRFLRNVIRETDSHNATLKAKEEEESRARLRELRKGKRRREDEVEEGSEKRRRREENAGRWASAFGGLGGKSKNREERRSGNRRDEERSGRRHSERHDRPGEREHASRKRHRHAHVEKDDRPKPSEHKHRPKQWRRLRSLSHSPPPCSNDNMEANHDSVSDDSNPLSTFLGPKPPPTVLPRGRGAYKPTASSIDTRFKPSYNPKTDVDLSPAEGGERDDWDTALEALRDRANWRVHGSKRLREAGFTEEEVGKWERSGDAGMEKGEKGVEDVRWRKQGEGREWDRGKVVDEVDGGVDLKPEWRRLEGA</sequence>
<dbReference type="EMBL" id="JAUTXU010000165">
    <property type="protein sequence ID" value="KAK3702146.1"/>
    <property type="molecule type" value="Genomic_DNA"/>
</dbReference>